<name>A0A2G9U3I2_TELCI</name>
<dbReference type="GO" id="GO:0016504">
    <property type="term" value="F:peptidase activator activity"/>
    <property type="evidence" value="ECO:0007669"/>
    <property type="project" value="InterPro"/>
</dbReference>
<dbReference type="OrthoDB" id="5848339at2759"/>
<proteinExistence type="predicted"/>
<dbReference type="Pfam" id="PF11919">
    <property type="entry name" value="PSME4_C"/>
    <property type="match status" value="1"/>
</dbReference>
<accession>A0A2G9U3I2</accession>
<dbReference type="SUPFAM" id="SSF48371">
    <property type="entry name" value="ARM repeat"/>
    <property type="match status" value="1"/>
</dbReference>
<dbReference type="PANTHER" id="PTHR32170:SF4">
    <property type="entry name" value="DUF3437 DOMAIN-CONTAINING PROTEIN-RELATED"/>
    <property type="match status" value="1"/>
</dbReference>
<gene>
    <name evidence="3" type="ORF">TELCIR_13614</name>
</gene>
<feature type="non-terminal residue" evidence="3">
    <location>
        <position position="217"/>
    </location>
</feature>
<feature type="domain" description="Proteasome activator complex subunit 4-like HEAT repeat-like" evidence="2">
    <location>
        <begin position="1"/>
        <end position="119"/>
    </location>
</feature>
<feature type="domain" description="Proteasome activator complex subunit 4 C-terminal" evidence="1">
    <location>
        <begin position="186"/>
        <end position="216"/>
    </location>
</feature>
<dbReference type="Proteomes" id="UP000230423">
    <property type="component" value="Unassembled WGS sequence"/>
</dbReference>
<dbReference type="InterPro" id="IPR021843">
    <property type="entry name" value="PSME4_C"/>
</dbReference>
<evidence type="ECO:0000259" key="1">
    <source>
        <dbReference type="Pfam" id="PF11919"/>
    </source>
</evidence>
<organism evidence="3 4">
    <name type="scientific">Teladorsagia circumcincta</name>
    <name type="common">Brown stomach worm</name>
    <name type="synonym">Ostertagia circumcincta</name>
    <dbReference type="NCBI Taxonomy" id="45464"/>
    <lineage>
        <taxon>Eukaryota</taxon>
        <taxon>Metazoa</taxon>
        <taxon>Ecdysozoa</taxon>
        <taxon>Nematoda</taxon>
        <taxon>Chromadorea</taxon>
        <taxon>Rhabditida</taxon>
        <taxon>Rhabditina</taxon>
        <taxon>Rhabditomorpha</taxon>
        <taxon>Strongyloidea</taxon>
        <taxon>Trichostrongylidae</taxon>
        <taxon>Teladorsagia</taxon>
    </lineage>
</organism>
<dbReference type="EMBL" id="KZ349616">
    <property type="protein sequence ID" value="PIO64745.1"/>
    <property type="molecule type" value="Genomic_DNA"/>
</dbReference>
<evidence type="ECO:0000313" key="4">
    <source>
        <dbReference type="Proteomes" id="UP000230423"/>
    </source>
</evidence>
<dbReference type="GO" id="GO:0005634">
    <property type="term" value="C:nucleus"/>
    <property type="evidence" value="ECO:0007669"/>
    <property type="project" value="TreeGrafter"/>
</dbReference>
<dbReference type="GO" id="GO:0070628">
    <property type="term" value="F:proteasome binding"/>
    <property type="evidence" value="ECO:0007669"/>
    <property type="project" value="InterPro"/>
</dbReference>
<dbReference type="Pfam" id="PF23096">
    <property type="entry name" value="HEAT_PSME4"/>
    <property type="match status" value="1"/>
</dbReference>
<dbReference type="AlphaFoldDB" id="A0A2G9U3I2"/>
<reference evidence="3 4" key="1">
    <citation type="submission" date="2015-09" db="EMBL/GenBank/DDBJ databases">
        <title>Draft genome of the parasitic nematode Teladorsagia circumcincta isolate WARC Sus (inbred).</title>
        <authorList>
            <person name="Mitreva M."/>
        </authorList>
    </citation>
    <scope>NUCLEOTIDE SEQUENCE [LARGE SCALE GENOMIC DNA]</scope>
    <source>
        <strain evidence="3 4">S</strain>
    </source>
</reference>
<dbReference type="GO" id="GO:0010499">
    <property type="term" value="P:proteasomal ubiquitin-independent protein catabolic process"/>
    <property type="evidence" value="ECO:0007669"/>
    <property type="project" value="TreeGrafter"/>
</dbReference>
<keyword evidence="4" id="KW-1185">Reference proteome</keyword>
<dbReference type="InterPro" id="IPR016024">
    <property type="entry name" value="ARM-type_fold"/>
</dbReference>
<dbReference type="GO" id="GO:0005829">
    <property type="term" value="C:cytosol"/>
    <property type="evidence" value="ECO:0007669"/>
    <property type="project" value="TreeGrafter"/>
</dbReference>
<dbReference type="InterPro" id="IPR035309">
    <property type="entry name" value="PSME4"/>
</dbReference>
<protein>
    <submittedName>
        <fullName evidence="3">Uncharacterized protein</fullName>
    </submittedName>
</protein>
<dbReference type="InterPro" id="IPR055455">
    <property type="entry name" value="HEAT_PSME4"/>
</dbReference>
<dbReference type="PANTHER" id="PTHR32170">
    <property type="entry name" value="PROTEASOME ACTIVATOR COMPLEX SUBUNIT 4"/>
    <property type="match status" value="1"/>
</dbReference>
<evidence type="ECO:0000259" key="2">
    <source>
        <dbReference type="Pfam" id="PF23096"/>
    </source>
</evidence>
<sequence length="217" mass="25101">MSLAYDSENLPNTEDKWNSTVFFSKQFGCYKWPETISVVVFAKRPQINRPKLNECEKAIVAAFENPEFYGLWITLLLIEKRDLPELKESTVWIVKSFYTTYSWRVKVSVLKFIQSLVFSNIYELEKKFRPAKVLRLLYDAIVDHQVEVRIEASRAMFTLTLCEYIKVNKELTNYLNDLMKNKSTTSMHGAVLGMAAVVQAHPFTTPPAIKPMLQALC</sequence>
<evidence type="ECO:0000313" key="3">
    <source>
        <dbReference type="EMBL" id="PIO64745.1"/>
    </source>
</evidence>